<dbReference type="PROSITE" id="PS00941">
    <property type="entry name" value="CARBOXYLESTERASE_B_2"/>
    <property type="match status" value="1"/>
</dbReference>
<evidence type="ECO:0000256" key="1">
    <source>
        <dbReference type="ARBA" id="ARBA00005964"/>
    </source>
</evidence>
<feature type="compositionally biased region" description="Basic and acidic residues" evidence="4">
    <location>
        <begin position="222"/>
        <end position="238"/>
    </location>
</feature>
<evidence type="ECO:0000256" key="2">
    <source>
        <dbReference type="ARBA" id="ARBA00022729"/>
    </source>
</evidence>
<keyword evidence="3" id="KW-0325">Glycoprotein</keyword>
<dbReference type="InterPro" id="IPR029058">
    <property type="entry name" value="AB_hydrolase_fold"/>
</dbReference>
<dbReference type="InterPro" id="IPR019819">
    <property type="entry name" value="Carboxylesterase_B_CS"/>
</dbReference>
<feature type="chain" id="PRO_5016302979" evidence="5">
    <location>
        <begin position="22"/>
        <end position="253"/>
    </location>
</feature>
<dbReference type="AlphaFoldDB" id="A0A310SMF7"/>
<keyword evidence="8" id="KW-1185">Reference proteome</keyword>
<dbReference type="Pfam" id="PF00135">
    <property type="entry name" value="COesterase"/>
    <property type="match status" value="1"/>
</dbReference>
<name>A0A310SMF7_9HYME</name>
<dbReference type="PANTHER" id="PTHR43903">
    <property type="entry name" value="NEUROLIGIN"/>
    <property type="match status" value="1"/>
</dbReference>
<dbReference type="Gene3D" id="3.40.50.1820">
    <property type="entry name" value="alpha/beta hydrolase"/>
    <property type="match status" value="1"/>
</dbReference>
<evidence type="ECO:0000256" key="4">
    <source>
        <dbReference type="SAM" id="MobiDB-lite"/>
    </source>
</evidence>
<evidence type="ECO:0000259" key="6">
    <source>
        <dbReference type="Pfam" id="PF00135"/>
    </source>
</evidence>
<evidence type="ECO:0000256" key="5">
    <source>
        <dbReference type="SAM" id="SignalP"/>
    </source>
</evidence>
<dbReference type="Proteomes" id="UP000250275">
    <property type="component" value="Unassembled WGS sequence"/>
</dbReference>
<comment type="similarity">
    <text evidence="1">Belongs to the type-B carboxylesterase/lipase family.</text>
</comment>
<dbReference type="EMBL" id="KQ760995">
    <property type="protein sequence ID" value="OAD58488.1"/>
    <property type="molecule type" value="Genomic_DNA"/>
</dbReference>
<gene>
    <name evidence="7" type="ORF">WN48_11220</name>
</gene>
<protein>
    <submittedName>
        <fullName evidence="7">Neuroligin-1</fullName>
    </submittedName>
</protein>
<dbReference type="SUPFAM" id="SSF53474">
    <property type="entry name" value="alpha/beta-Hydrolases"/>
    <property type="match status" value="1"/>
</dbReference>
<evidence type="ECO:0000313" key="8">
    <source>
        <dbReference type="Proteomes" id="UP000250275"/>
    </source>
</evidence>
<dbReference type="OrthoDB" id="3200163at2759"/>
<feature type="signal peptide" evidence="5">
    <location>
        <begin position="1"/>
        <end position="21"/>
    </location>
</feature>
<evidence type="ECO:0000313" key="7">
    <source>
        <dbReference type="EMBL" id="OAD58488.1"/>
    </source>
</evidence>
<dbReference type="InterPro" id="IPR051093">
    <property type="entry name" value="Neuroligin/BSAL"/>
</dbReference>
<reference evidence="7 8" key="1">
    <citation type="submission" date="2015-07" db="EMBL/GenBank/DDBJ databases">
        <title>The genome of Eufriesea mexicana.</title>
        <authorList>
            <person name="Pan H."/>
            <person name="Kapheim K."/>
        </authorList>
    </citation>
    <scope>NUCLEOTIDE SEQUENCE [LARGE SCALE GENOMIC DNA]</scope>
    <source>
        <strain evidence="7">0111107269</strain>
        <tissue evidence="7">Whole body</tissue>
    </source>
</reference>
<evidence type="ECO:0000256" key="3">
    <source>
        <dbReference type="ARBA" id="ARBA00023180"/>
    </source>
</evidence>
<organism evidence="7 8">
    <name type="scientific">Eufriesea mexicana</name>
    <dbReference type="NCBI Taxonomy" id="516756"/>
    <lineage>
        <taxon>Eukaryota</taxon>
        <taxon>Metazoa</taxon>
        <taxon>Ecdysozoa</taxon>
        <taxon>Arthropoda</taxon>
        <taxon>Hexapoda</taxon>
        <taxon>Insecta</taxon>
        <taxon>Pterygota</taxon>
        <taxon>Neoptera</taxon>
        <taxon>Endopterygota</taxon>
        <taxon>Hymenoptera</taxon>
        <taxon>Apocrita</taxon>
        <taxon>Aculeata</taxon>
        <taxon>Apoidea</taxon>
        <taxon>Anthophila</taxon>
        <taxon>Apidae</taxon>
        <taxon>Eufriesea</taxon>
    </lineage>
</organism>
<accession>A0A310SMF7</accession>
<feature type="region of interest" description="Disordered" evidence="4">
    <location>
        <begin position="218"/>
        <end position="238"/>
    </location>
</feature>
<proteinExistence type="inferred from homology"/>
<sequence>MLRLQLVGLVMLACTQILTEHRSFYESRPQYDYYSRFHDSPGRVTREVRVKQGRLRGFVVQPRTNHDLQPVDVFLGVPYAEPPVGSLRFSPPRSPEPWRGIRQSHEFAPVCPQIAPKLRDEVKPVRYEYLEKLLPFLKNQSEDCLYLNIYAPHQVEGAADASNARVVFAWNEPNAPGTSRYLAKQSDVHHRATGSLGIARKDSSMNMRVPWRVSEEDVLEGGTHDEPDDIHGPAGETKRPPGFPAICIPYLCS</sequence>
<feature type="domain" description="Carboxylesterase type B" evidence="6">
    <location>
        <begin position="46"/>
        <end position="167"/>
    </location>
</feature>
<dbReference type="InterPro" id="IPR002018">
    <property type="entry name" value="CarbesteraseB"/>
</dbReference>
<keyword evidence="2 5" id="KW-0732">Signal</keyword>